<protein>
    <submittedName>
        <fullName evidence="1">SIL1 nucleotide exchange factor</fullName>
    </submittedName>
</protein>
<dbReference type="EMBL" id="JABWUV010000006">
    <property type="protein sequence ID" value="KAF6350112.1"/>
    <property type="molecule type" value="Genomic_DNA"/>
</dbReference>
<dbReference type="AlphaFoldDB" id="A0A7J7XKF0"/>
<proteinExistence type="predicted"/>
<organism evidence="1 2">
    <name type="scientific">Myotis myotis</name>
    <name type="common">Greater mouse-eared bat</name>
    <name type="synonym">Vespertilio myotis</name>
    <dbReference type="NCBI Taxonomy" id="51298"/>
    <lineage>
        <taxon>Eukaryota</taxon>
        <taxon>Metazoa</taxon>
        <taxon>Chordata</taxon>
        <taxon>Craniata</taxon>
        <taxon>Vertebrata</taxon>
        <taxon>Euteleostomi</taxon>
        <taxon>Mammalia</taxon>
        <taxon>Eutheria</taxon>
        <taxon>Laurasiatheria</taxon>
        <taxon>Chiroptera</taxon>
        <taxon>Yangochiroptera</taxon>
        <taxon>Vespertilionidae</taxon>
        <taxon>Myotis</taxon>
    </lineage>
</organism>
<evidence type="ECO:0000313" key="2">
    <source>
        <dbReference type="Proteomes" id="UP000527355"/>
    </source>
</evidence>
<keyword evidence="2" id="KW-1185">Reference proteome</keyword>
<comment type="caution">
    <text evidence="1">The sequence shown here is derived from an EMBL/GenBank/DDBJ whole genome shotgun (WGS) entry which is preliminary data.</text>
</comment>
<gene>
    <name evidence="1" type="ORF">mMyoMyo1_017490</name>
</gene>
<reference evidence="1 2" key="1">
    <citation type="journal article" date="2020" name="Nature">
        <title>Six reference-quality genomes reveal evolution of bat adaptations.</title>
        <authorList>
            <person name="Jebb D."/>
            <person name="Huang Z."/>
            <person name="Pippel M."/>
            <person name="Hughes G.M."/>
            <person name="Lavrichenko K."/>
            <person name="Devanna P."/>
            <person name="Winkler S."/>
            <person name="Jermiin L.S."/>
            <person name="Skirmuntt E.C."/>
            <person name="Katzourakis A."/>
            <person name="Burkitt-Gray L."/>
            <person name="Ray D.A."/>
            <person name="Sullivan K.A.M."/>
            <person name="Roscito J.G."/>
            <person name="Kirilenko B.M."/>
            <person name="Davalos L.M."/>
            <person name="Corthals A.P."/>
            <person name="Power M.L."/>
            <person name="Jones G."/>
            <person name="Ransome R.D."/>
            <person name="Dechmann D.K.N."/>
            <person name="Locatelli A.G."/>
            <person name="Puechmaille S.J."/>
            <person name="Fedrigo O."/>
            <person name="Jarvis E.D."/>
            <person name="Hiller M."/>
            <person name="Vernes S.C."/>
            <person name="Myers E.W."/>
            <person name="Teeling E.C."/>
        </authorList>
    </citation>
    <scope>NUCLEOTIDE SEQUENCE [LARGE SCALE GENOMIC DNA]</scope>
    <source>
        <strain evidence="1">MMyoMyo1</strain>
        <tissue evidence="1">Flight muscle</tissue>
    </source>
</reference>
<sequence length="44" mass="5373">MLHLCWELPFPATQRSRWRPSRVEPCRSCWSSWLRSSLSLQELR</sequence>
<evidence type="ECO:0000313" key="1">
    <source>
        <dbReference type="EMBL" id="KAF6350112.1"/>
    </source>
</evidence>
<accession>A0A7J7XKF0</accession>
<dbReference type="Proteomes" id="UP000527355">
    <property type="component" value="Unassembled WGS sequence"/>
</dbReference>
<name>A0A7J7XKF0_MYOMY</name>